<dbReference type="PANTHER" id="PTHR43190">
    <property type="entry name" value="N-ACETYL-D-GLUCOSAMINE KINASE"/>
    <property type="match status" value="1"/>
</dbReference>
<dbReference type="RefSeq" id="WP_378038807.1">
    <property type="nucleotide sequence ID" value="NZ_JBHSIV010000037.1"/>
</dbReference>
<sequence>MSLVAVDLGRSGARVVHPGGRRVTTTGAGLGDPGGAGGVAAVLRGAVGDIPPGPWSLAVGVPGAMALPDDAAELAEALTGGWARPPDEVAVTSDVVAWHAGAFDGGSGVVLVVGTGAVALGVSPAGALRRVDGHGLLLGDEGGGARIGQDGLRAALRALDDAGPATTLTGPARDLQARGRPGTATDLASSSPAGLDAAAAGDAVATEIVGKAVDALVTTAGAAGTGPVALVGELAAALAAPLRAAGLALHAP</sequence>
<evidence type="ECO:0000259" key="2">
    <source>
        <dbReference type="Pfam" id="PF01869"/>
    </source>
</evidence>
<dbReference type="Pfam" id="PF01869">
    <property type="entry name" value="BcrAD_BadFG"/>
    <property type="match status" value="1"/>
</dbReference>
<feature type="region of interest" description="Disordered" evidence="1">
    <location>
        <begin position="165"/>
        <end position="191"/>
    </location>
</feature>
<proteinExistence type="predicted"/>
<dbReference type="InterPro" id="IPR052519">
    <property type="entry name" value="Euk-type_GlcNAc_Kinase"/>
</dbReference>
<dbReference type="SUPFAM" id="SSF53067">
    <property type="entry name" value="Actin-like ATPase domain"/>
    <property type="match status" value="1"/>
</dbReference>
<accession>A0ABV9YTS9</accession>
<gene>
    <name evidence="3" type="ORF">ACFPBZ_24895</name>
</gene>
<dbReference type="InterPro" id="IPR043129">
    <property type="entry name" value="ATPase_NBD"/>
</dbReference>
<dbReference type="Gene3D" id="3.30.420.40">
    <property type="match status" value="1"/>
</dbReference>
<feature type="domain" description="ATPase BadF/BadG/BcrA/BcrD type" evidence="2">
    <location>
        <begin position="93"/>
        <end position="216"/>
    </location>
</feature>
<evidence type="ECO:0000313" key="4">
    <source>
        <dbReference type="Proteomes" id="UP001595947"/>
    </source>
</evidence>
<evidence type="ECO:0000256" key="1">
    <source>
        <dbReference type="SAM" id="MobiDB-lite"/>
    </source>
</evidence>
<protein>
    <submittedName>
        <fullName evidence="3">BadF/BadG/BcrA/BcrD ATPase family protein</fullName>
    </submittedName>
</protein>
<name>A0ABV9YTS9_9PSEU</name>
<dbReference type="EMBL" id="JBHSIV010000037">
    <property type="protein sequence ID" value="MFC5065479.1"/>
    <property type="molecule type" value="Genomic_DNA"/>
</dbReference>
<organism evidence="3 4">
    <name type="scientific">Actinomycetospora atypica</name>
    <dbReference type="NCBI Taxonomy" id="1290095"/>
    <lineage>
        <taxon>Bacteria</taxon>
        <taxon>Bacillati</taxon>
        <taxon>Actinomycetota</taxon>
        <taxon>Actinomycetes</taxon>
        <taxon>Pseudonocardiales</taxon>
        <taxon>Pseudonocardiaceae</taxon>
        <taxon>Actinomycetospora</taxon>
    </lineage>
</organism>
<reference evidence="4" key="1">
    <citation type="journal article" date="2019" name="Int. J. Syst. Evol. Microbiol.">
        <title>The Global Catalogue of Microorganisms (GCM) 10K type strain sequencing project: providing services to taxonomists for standard genome sequencing and annotation.</title>
        <authorList>
            <consortium name="The Broad Institute Genomics Platform"/>
            <consortium name="The Broad Institute Genome Sequencing Center for Infectious Disease"/>
            <person name="Wu L."/>
            <person name="Ma J."/>
        </authorList>
    </citation>
    <scope>NUCLEOTIDE SEQUENCE [LARGE SCALE GENOMIC DNA]</scope>
    <source>
        <strain evidence="4">CGMCC 4.7093</strain>
    </source>
</reference>
<dbReference type="InterPro" id="IPR002731">
    <property type="entry name" value="ATPase_BadF"/>
</dbReference>
<comment type="caution">
    <text evidence="3">The sequence shown here is derived from an EMBL/GenBank/DDBJ whole genome shotgun (WGS) entry which is preliminary data.</text>
</comment>
<evidence type="ECO:0000313" key="3">
    <source>
        <dbReference type="EMBL" id="MFC5065479.1"/>
    </source>
</evidence>
<feature type="non-terminal residue" evidence="3">
    <location>
        <position position="252"/>
    </location>
</feature>
<keyword evidence="4" id="KW-1185">Reference proteome</keyword>
<dbReference type="PANTHER" id="PTHR43190:SF3">
    <property type="entry name" value="N-ACETYL-D-GLUCOSAMINE KINASE"/>
    <property type="match status" value="1"/>
</dbReference>
<dbReference type="Proteomes" id="UP001595947">
    <property type="component" value="Unassembled WGS sequence"/>
</dbReference>